<protein>
    <recommendedName>
        <fullName evidence="3">JAB domain-containing protein</fullName>
    </recommendedName>
</protein>
<accession>A0A1G2GXH6</accession>
<gene>
    <name evidence="1" type="ORF">A3J04_02335</name>
</gene>
<evidence type="ECO:0008006" key="3">
    <source>
        <dbReference type="Google" id="ProtNLM"/>
    </source>
</evidence>
<comment type="caution">
    <text evidence="1">The sequence shown here is derived from an EMBL/GenBank/DDBJ whole genome shotgun (WGS) entry which is preliminary data.</text>
</comment>
<dbReference type="AlphaFoldDB" id="A0A1G2GXH6"/>
<sequence length="189" mass="21363">MVLVGSQEKPTLITNEGEAVAPPPRLVLELDVFLRLECYFRSTDKEFQVLGFVETHDNSFVVRDLVVPKHSSGAAYTEIDQNAFPALLDELEKAGKDIEKLRLQIHSHGDLPAYFSPEDVNTIRTAYACDWMISFVGNRACDWYARLDVFEPIPLSIALPIFISLPAVTPGQEEEWMCELKSRMGRSFL</sequence>
<name>A0A1G2GXH6_9BACT</name>
<dbReference type="EMBL" id="MHNZ01000041">
    <property type="protein sequence ID" value="OGZ54893.1"/>
    <property type="molecule type" value="Genomic_DNA"/>
</dbReference>
<evidence type="ECO:0000313" key="1">
    <source>
        <dbReference type="EMBL" id="OGZ54893.1"/>
    </source>
</evidence>
<dbReference type="Proteomes" id="UP000177954">
    <property type="component" value="Unassembled WGS sequence"/>
</dbReference>
<proteinExistence type="predicted"/>
<reference evidence="1 2" key="1">
    <citation type="journal article" date="2016" name="Nat. Commun.">
        <title>Thousands of microbial genomes shed light on interconnected biogeochemical processes in an aquifer system.</title>
        <authorList>
            <person name="Anantharaman K."/>
            <person name="Brown C.T."/>
            <person name="Hug L.A."/>
            <person name="Sharon I."/>
            <person name="Castelle C.J."/>
            <person name="Probst A.J."/>
            <person name="Thomas B.C."/>
            <person name="Singh A."/>
            <person name="Wilkins M.J."/>
            <person name="Karaoz U."/>
            <person name="Brodie E.L."/>
            <person name="Williams K.H."/>
            <person name="Hubbard S.S."/>
            <person name="Banfield J.F."/>
        </authorList>
    </citation>
    <scope>NUCLEOTIDE SEQUENCE [LARGE SCALE GENOMIC DNA]</scope>
</reference>
<evidence type="ECO:0000313" key="2">
    <source>
        <dbReference type="Proteomes" id="UP000177954"/>
    </source>
</evidence>
<organism evidence="1 2">
    <name type="scientific">Candidatus Ryanbacteria bacterium RIFCSPLOWO2_02_FULL_47_14</name>
    <dbReference type="NCBI Taxonomy" id="1802129"/>
    <lineage>
        <taxon>Bacteria</taxon>
        <taxon>Candidatus Ryaniibacteriota</taxon>
    </lineage>
</organism>
<dbReference type="STRING" id="1802129.A3J04_02335"/>